<dbReference type="RefSeq" id="WP_125556561.1">
    <property type="nucleotide sequence ID" value="NZ_RBVX01000013.1"/>
</dbReference>
<feature type="domain" description="SpoVT-AbrB" evidence="2">
    <location>
        <begin position="5"/>
        <end position="51"/>
    </location>
</feature>
<proteinExistence type="predicted"/>
<dbReference type="Gene3D" id="2.10.260.10">
    <property type="match status" value="1"/>
</dbReference>
<dbReference type="GO" id="GO:0003677">
    <property type="term" value="F:DNA binding"/>
    <property type="evidence" value="ECO:0007669"/>
    <property type="project" value="UniProtKB-UniRule"/>
</dbReference>
<reference evidence="3 4" key="1">
    <citation type="submission" date="2018-10" db="EMBL/GenBank/DDBJ databases">
        <title>Draft genome sequence of Bacillus salarius IM0101, isolated from a hypersaline soil in Inner Mongolia, China.</title>
        <authorList>
            <person name="Yamprayoonswat W."/>
            <person name="Boonvisut S."/>
            <person name="Jumpathong W."/>
            <person name="Sittihan S."/>
            <person name="Ruangsuj P."/>
            <person name="Wanthongcharoen S."/>
            <person name="Thongpramul N."/>
            <person name="Pimmason S."/>
            <person name="Yu B."/>
            <person name="Yasawong M."/>
        </authorList>
    </citation>
    <scope>NUCLEOTIDE SEQUENCE [LARGE SCALE GENOMIC DNA]</scope>
    <source>
        <strain evidence="3 4">IM0101</strain>
    </source>
</reference>
<dbReference type="PANTHER" id="PTHR36432">
    <property type="match status" value="1"/>
</dbReference>
<dbReference type="EMBL" id="RBVX01000013">
    <property type="protein sequence ID" value="RSL32641.1"/>
    <property type="molecule type" value="Genomic_DNA"/>
</dbReference>
<dbReference type="InterPro" id="IPR037914">
    <property type="entry name" value="SpoVT-AbrB_sf"/>
</dbReference>
<dbReference type="SMART" id="SM00966">
    <property type="entry name" value="SpoVT_AbrB"/>
    <property type="match status" value="1"/>
</dbReference>
<gene>
    <name evidence="3" type="ORF">D7Z54_14415</name>
</gene>
<dbReference type="Proteomes" id="UP000275076">
    <property type="component" value="Unassembled WGS sequence"/>
</dbReference>
<dbReference type="PROSITE" id="PS51740">
    <property type="entry name" value="SPOVT_ABRB"/>
    <property type="match status" value="1"/>
</dbReference>
<evidence type="ECO:0000256" key="1">
    <source>
        <dbReference type="PROSITE-ProRule" id="PRU01076"/>
    </source>
</evidence>
<dbReference type="InterPro" id="IPR007159">
    <property type="entry name" value="SpoVT-AbrB_dom"/>
</dbReference>
<keyword evidence="1 3" id="KW-0238">DNA-binding</keyword>
<dbReference type="PANTHER" id="PTHR36432:SF4">
    <property type="entry name" value="TRANSITION STATE REGULATOR ABH-RELATED"/>
    <property type="match status" value="1"/>
</dbReference>
<name>A0A428N2H1_9BACI</name>
<dbReference type="OrthoDB" id="9782993at2"/>
<accession>A0A428N2H1</accession>
<protein>
    <submittedName>
        <fullName evidence="3">AbrB/MazE/SpoVT family DNA-binding domain-containing protein</fullName>
    </submittedName>
</protein>
<comment type="caution">
    <text evidence="3">The sequence shown here is derived from an EMBL/GenBank/DDBJ whole genome shotgun (WGS) entry which is preliminary data.</text>
</comment>
<dbReference type="AlphaFoldDB" id="A0A428N2H1"/>
<dbReference type="NCBIfam" id="TIGR01439">
    <property type="entry name" value="lp_hng_hel_AbrB"/>
    <property type="match status" value="1"/>
</dbReference>
<evidence type="ECO:0000313" key="3">
    <source>
        <dbReference type="EMBL" id="RSL32641.1"/>
    </source>
</evidence>
<dbReference type="InterPro" id="IPR052731">
    <property type="entry name" value="B_subtilis_Trans_State_Reg"/>
</dbReference>
<evidence type="ECO:0000259" key="2">
    <source>
        <dbReference type="PROSITE" id="PS51740"/>
    </source>
</evidence>
<organism evidence="3 4">
    <name type="scientific">Salibacterium salarium</name>
    <dbReference type="NCBI Taxonomy" id="284579"/>
    <lineage>
        <taxon>Bacteria</taxon>
        <taxon>Bacillati</taxon>
        <taxon>Bacillota</taxon>
        <taxon>Bacilli</taxon>
        <taxon>Bacillales</taxon>
        <taxon>Bacillaceae</taxon>
    </lineage>
</organism>
<evidence type="ECO:0000313" key="4">
    <source>
        <dbReference type="Proteomes" id="UP000275076"/>
    </source>
</evidence>
<sequence>MKALGIVRKIDDLGRITIPKEVRNQKGWDAGQPVEMFMNDEQQIVIGAYKTDSDKERVLENLESLKLDADQEESQILDEAIRAIRKGGE</sequence>
<keyword evidence="4" id="KW-1185">Reference proteome</keyword>
<dbReference type="SUPFAM" id="SSF89447">
    <property type="entry name" value="AbrB/MazE/MraZ-like"/>
    <property type="match status" value="1"/>
</dbReference>
<dbReference type="Pfam" id="PF04014">
    <property type="entry name" value="MazE_antitoxin"/>
    <property type="match status" value="1"/>
</dbReference>